<dbReference type="PANTHER" id="PTHR11088">
    <property type="entry name" value="TRNA DIMETHYLALLYLTRANSFERASE"/>
    <property type="match status" value="1"/>
</dbReference>
<name>A0A9Q0FY98_9ROSI</name>
<dbReference type="GO" id="GO:0006400">
    <property type="term" value="P:tRNA modification"/>
    <property type="evidence" value="ECO:0007669"/>
    <property type="project" value="TreeGrafter"/>
</dbReference>
<keyword evidence="2" id="KW-0808">Transferase</keyword>
<dbReference type="GO" id="GO:0005739">
    <property type="term" value="C:mitochondrion"/>
    <property type="evidence" value="ECO:0007669"/>
    <property type="project" value="TreeGrafter"/>
</dbReference>
<evidence type="ECO:0000256" key="2">
    <source>
        <dbReference type="ARBA" id="ARBA00022679"/>
    </source>
</evidence>
<evidence type="ECO:0000256" key="4">
    <source>
        <dbReference type="ARBA" id="ARBA00022741"/>
    </source>
</evidence>
<dbReference type="SUPFAM" id="SSF52540">
    <property type="entry name" value="P-loop containing nucleoside triphosphate hydrolases"/>
    <property type="match status" value="1"/>
</dbReference>
<evidence type="ECO:0000256" key="6">
    <source>
        <dbReference type="SAM" id="MobiDB-lite"/>
    </source>
</evidence>
<evidence type="ECO:0000256" key="5">
    <source>
        <dbReference type="ARBA" id="ARBA00022840"/>
    </source>
</evidence>
<dbReference type="GO" id="GO:0009691">
    <property type="term" value="P:cytokinin biosynthetic process"/>
    <property type="evidence" value="ECO:0007669"/>
    <property type="project" value="UniProtKB-KW"/>
</dbReference>
<gene>
    <name evidence="7" type="ORF">Tsubulata_051452</name>
</gene>
<evidence type="ECO:0000256" key="1">
    <source>
        <dbReference type="ARBA" id="ARBA00005842"/>
    </source>
</evidence>
<evidence type="ECO:0000256" key="3">
    <source>
        <dbReference type="ARBA" id="ARBA00022712"/>
    </source>
</evidence>
<proteinExistence type="inferred from homology"/>
<dbReference type="Gene3D" id="3.40.50.300">
    <property type="entry name" value="P-loop containing nucleotide triphosphate hydrolases"/>
    <property type="match status" value="1"/>
</dbReference>
<dbReference type="InterPro" id="IPR039657">
    <property type="entry name" value="Dimethylallyltransferase"/>
</dbReference>
<evidence type="ECO:0000313" key="7">
    <source>
        <dbReference type="EMBL" id="KAJ4839742.1"/>
    </source>
</evidence>
<dbReference type="GO" id="GO:0005524">
    <property type="term" value="F:ATP binding"/>
    <property type="evidence" value="ECO:0007669"/>
    <property type="project" value="UniProtKB-KW"/>
</dbReference>
<dbReference type="Proteomes" id="UP001141552">
    <property type="component" value="Unassembled WGS sequence"/>
</dbReference>
<protein>
    <recommendedName>
        <fullName evidence="9">Adenylate isopentenyltransferase</fullName>
    </recommendedName>
</protein>
<keyword evidence="5" id="KW-0067">ATP-binding</keyword>
<keyword evidence="4" id="KW-0547">Nucleotide-binding</keyword>
<dbReference type="Gene3D" id="1.10.287.890">
    <property type="entry name" value="Crystal structure of tRNA isopentenylpyrophosphate transferase (bh2366) domain"/>
    <property type="match status" value="1"/>
</dbReference>
<sequence>MSCLLSGTTMVPIGSPPSKRTMMRRPQRLQVHSHLTSPEIRLTTKQQSHKSKVLFVLGATTTGKTKLSIDLAKHFDCEIISADKIHVYKGLDILTTKVPENERQGIPHYLIDFVDPEADYYTPQDFRKDVHMAMDHIFGKGRIPIVAGGSNSYIEALVEDPLFNFKAKFDTCFIWMDVDLPVLYRRASKRVEEMIDAGALEEVREMFAPGIDYGRGVWRVIGAKELEPYFIAEANSADEATKKMLLDSAMEDMKRNTCKLAEIQIGKIKRLRDELGWKLHRIDATPVFEERGVVCMDMWMKAVLKPSMQICSAFLNEGGSEEDEDREAEFFGVKQESLATVL</sequence>
<feature type="region of interest" description="Disordered" evidence="6">
    <location>
        <begin position="1"/>
        <end position="23"/>
    </location>
</feature>
<dbReference type="Pfam" id="PF01715">
    <property type="entry name" value="IPPT"/>
    <property type="match status" value="2"/>
</dbReference>
<evidence type="ECO:0008006" key="9">
    <source>
        <dbReference type="Google" id="ProtNLM"/>
    </source>
</evidence>
<dbReference type="InterPro" id="IPR027417">
    <property type="entry name" value="P-loop_NTPase"/>
</dbReference>
<reference evidence="7" key="2">
    <citation type="journal article" date="2023" name="Plants (Basel)">
        <title>Annotation of the Turnera subulata (Passifloraceae) Draft Genome Reveals the S-Locus Evolved after the Divergence of Turneroideae from Passifloroideae in a Stepwise Manner.</title>
        <authorList>
            <person name="Henning P.M."/>
            <person name="Roalson E.H."/>
            <person name="Mir W."/>
            <person name="McCubbin A.G."/>
            <person name="Shore J.S."/>
        </authorList>
    </citation>
    <scope>NUCLEOTIDE SEQUENCE</scope>
    <source>
        <strain evidence="7">F60SS</strain>
    </source>
</reference>
<organism evidence="7 8">
    <name type="scientific">Turnera subulata</name>
    <dbReference type="NCBI Taxonomy" id="218843"/>
    <lineage>
        <taxon>Eukaryota</taxon>
        <taxon>Viridiplantae</taxon>
        <taxon>Streptophyta</taxon>
        <taxon>Embryophyta</taxon>
        <taxon>Tracheophyta</taxon>
        <taxon>Spermatophyta</taxon>
        <taxon>Magnoliopsida</taxon>
        <taxon>eudicotyledons</taxon>
        <taxon>Gunneridae</taxon>
        <taxon>Pentapetalae</taxon>
        <taxon>rosids</taxon>
        <taxon>fabids</taxon>
        <taxon>Malpighiales</taxon>
        <taxon>Passifloraceae</taxon>
        <taxon>Turnera</taxon>
    </lineage>
</organism>
<comment type="similarity">
    <text evidence="1">Belongs to the IPP transferase family.</text>
</comment>
<dbReference type="PANTHER" id="PTHR11088:SF88">
    <property type="entry name" value="ADENYLATE ISOPENTENYLTRANSFERASE"/>
    <property type="match status" value="1"/>
</dbReference>
<comment type="caution">
    <text evidence="7">The sequence shown here is derived from an EMBL/GenBank/DDBJ whole genome shotgun (WGS) entry which is preliminary data.</text>
</comment>
<reference evidence="7" key="1">
    <citation type="submission" date="2022-02" db="EMBL/GenBank/DDBJ databases">
        <authorList>
            <person name="Henning P.M."/>
            <person name="McCubbin A.G."/>
            <person name="Shore J.S."/>
        </authorList>
    </citation>
    <scope>NUCLEOTIDE SEQUENCE</scope>
    <source>
        <strain evidence="7">F60SS</strain>
        <tissue evidence="7">Leaves</tissue>
    </source>
</reference>
<evidence type="ECO:0000313" key="8">
    <source>
        <dbReference type="Proteomes" id="UP001141552"/>
    </source>
</evidence>
<dbReference type="OrthoDB" id="775260at2759"/>
<dbReference type="EMBL" id="JAKUCV010003206">
    <property type="protein sequence ID" value="KAJ4839742.1"/>
    <property type="molecule type" value="Genomic_DNA"/>
</dbReference>
<accession>A0A9Q0FY98</accession>
<keyword evidence="3" id="KW-0203">Cytokinin biosynthesis</keyword>
<dbReference type="AlphaFoldDB" id="A0A9Q0FY98"/>
<keyword evidence="8" id="KW-1185">Reference proteome</keyword>
<dbReference type="GO" id="GO:0052381">
    <property type="term" value="F:tRNA dimethylallyltransferase activity"/>
    <property type="evidence" value="ECO:0007669"/>
    <property type="project" value="TreeGrafter"/>
</dbReference>